<keyword evidence="2" id="KW-0378">Hydrolase</keyword>
<name>A0A9D2RG55_9BURK</name>
<dbReference type="Gene3D" id="3.40.50.1820">
    <property type="entry name" value="alpha/beta hydrolase"/>
    <property type="match status" value="1"/>
</dbReference>
<protein>
    <submittedName>
        <fullName evidence="2">Alpha/beta hydrolase</fullName>
    </submittedName>
</protein>
<dbReference type="Pfam" id="PF12697">
    <property type="entry name" value="Abhydrolase_6"/>
    <property type="match status" value="1"/>
</dbReference>
<feature type="domain" description="AB hydrolase-1" evidence="1">
    <location>
        <begin position="23"/>
        <end position="254"/>
    </location>
</feature>
<dbReference type="InterPro" id="IPR050266">
    <property type="entry name" value="AB_hydrolase_sf"/>
</dbReference>
<dbReference type="Proteomes" id="UP000823889">
    <property type="component" value="Unassembled WGS sequence"/>
</dbReference>
<reference evidence="2" key="2">
    <citation type="submission" date="2021-04" db="EMBL/GenBank/DDBJ databases">
        <authorList>
            <person name="Gilroy R."/>
        </authorList>
    </citation>
    <scope>NUCLEOTIDE SEQUENCE</scope>
    <source>
        <strain evidence="2">9264</strain>
    </source>
</reference>
<sequence>MAEFITSTGTSVFYEERGQGTPLVLVHGSLCDYRYWRWQIEALSASHRVIVPSLDGFWPHLELSRFSILQQTESLAELIAHRVGAEQPYHLLGHSRGAQVALALAQHQASAPPLASLTLADPAFATPTAPATSGFILEAAQRLEREGSEAALCYFIDSVNGAGTWQKMVSWFKQMVTDNAVTLAAQAKEHIEPLDVAAFGQHLACPLLLIAGQRSPERYHEHIALLKAQLPDAYQVTIAKAAHGMNLANPKAFNQSMLRFLAAVDHGRARPARRIDAATA</sequence>
<dbReference type="PANTHER" id="PTHR43798">
    <property type="entry name" value="MONOACYLGLYCEROL LIPASE"/>
    <property type="match status" value="1"/>
</dbReference>
<accession>A0A9D2RG55</accession>
<proteinExistence type="predicted"/>
<organism evidence="2 3">
    <name type="scientific">Candidatus Paenalcaligenes intestinipullorum</name>
    <dbReference type="NCBI Taxonomy" id="2838718"/>
    <lineage>
        <taxon>Bacteria</taxon>
        <taxon>Pseudomonadati</taxon>
        <taxon>Pseudomonadota</taxon>
        <taxon>Betaproteobacteria</taxon>
        <taxon>Burkholderiales</taxon>
        <taxon>Alcaligenaceae</taxon>
        <taxon>Paenalcaligenes</taxon>
    </lineage>
</organism>
<evidence type="ECO:0000313" key="2">
    <source>
        <dbReference type="EMBL" id="HJD44619.1"/>
    </source>
</evidence>
<dbReference type="SUPFAM" id="SSF53474">
    <property type="entry name" value="alpha/beta-Hydrolases"/>
    <property type="match status" value="1"/>
</dbReference>
<evidence type="ECO:0000259" key="1">
    <source>
        <dbReference type="Pfam" id="PF12697"/>
    </source>
</evidence>
<evidence type="ECO:0000313" key="3">
    <source>
        <dbReference type="Proteomes" id="UP000823889"/>
    </source>
</evidence>
<dbReference type="EMBL" id="DWUQ01000130">
    <property type="protein sequence ID" value="HJD44619.1"/>
    <property type="molecule type" value="Genomic_DNA"/>
</dbReference>
<reference evidence="2" key="1">
    <citation type="journal article" date="2021" name="PeerJ">
        <title>Extensive microbial diversity within the chicken gut microbiome revealed by metagenomics and culture.</title>
        <authorList>
            <person name="Gilroy R."/>
            <person name="Ravi A."/>
            <person name="Getino M."/>
            <person name="Pursley I."/>
            <person name="Horton D.L."/>
            <person name="Alikhan N.F."/>
            <person name="Baker D."/>
            <person name="Gharbi K."/>
            <person name="Hall N."/>
            <person name="Watson M."/>
            <person name="Adriaenssens E.M."/>
            <person name="Foster-Nyarko E."/>
            <person name="Jarju S."/>
            <person name="Secka A."/>
            <person name="Antonio M."/>
            <person name="Oren A."/>
            <person name="Chaudhuri R.R."/>
            <person name="La Ragione R."/>
            <person name="Hildebrand F."/>
            <person name="Pallen M.J."/>
        </authorList>
    </citation>
    <scope>NUCLEOTIDE SEQUENCE</scope>
    <source>
        <strain evidence="2">9264</strain>
    </source>
</reference>
<dbReference type="AlphaFoldDB" id="A0A9D2RG55"/>
<dbReference type="GO" id="GO:0016787">
    <property type="term" value="F:hydrolase activity"/>
    <property type="evidence" value="ECO:0007669"/>
    <property type="project" value="UniProtKB-KW"/>
</dbReference>
<comment type="caution">
    <text evidence="2">The sequence shown here is derived from an EMBL/GenBank/DDBJ whole genome shotgun (WGS) entry which is preliminary data.</text>
</comment>
<gene>
    <name evidence="2" type="ORF">H9906_06290</name>
</gene>
<dbReference type="InterPro" id="IPR000073">
    <property type="entry name" value="AB_hydrolase_1"/>
</dbReference>
<dbReference type="InterPro" id="IPR029058">
    <property type="entry name" value="AB_hydrolase_fold"/>
</dbReference>